<keyword evidence="2" id="KW-1185">Reference proteome</keyword>
<sequence>MSNKHLIDFLEMNRPDNIDVDVVWQYLIILVRDEKLSFHRLKEIYLEYIIYKMFGSQGVWFISEYDGNIRASIGGDAETCSEKAFLKHLQKVINLYMKEYGEGEAITQWRREWQNPLRIYTFFNKHHPLDPDVKNVWQYLIIALRDDAEWERLVNIQTLKWFHEYYLDHKIMSISNIAFEARQNGKIRVRRRKDYECDEQKFFDHYHKVINLYMQRYPIK</sequence>
<evidence type="ECO:0000313" key="1">
    <source>
        <dbReference type="EMBL" id="MBN2909192.1"/>
    </source>
</evidence>
<evidence type="ECO:0008006" key="3">
    <source>
        <dbReference type="Google" id="ProtNLM"/>
    </source>
</evidence>
<gene>
    <name evidence="1" type="ORF">JQC72_06605</name>
</gene>
<dbReference type="RefSeq" id="WP_205493994.1">
    <property type="nucleotide sequence ID" value="NZ_JAFHAP010000007.1"/>
</dbReference>
<organism evidence="1 2">
    <name type="scientific">Polycladomyces zharkentensis</name>
    <dbReference type="NCBI Taxonomy" id="2807616"/>
    <lineage>
        <taxon>Bacteria</taxon>
        <taxon>Bacillati</taxon>
        <taxon>Bacillota</taxon>
        <taxon>Bacilli</taxon>
        <taxon>Bacillales</taxon>
        <taxon>Thermoactinomycetaceae</taxon>
        <taxon>Polycladomyces</taxon>
    </lineage>
</organism>
<evidence type="ECO:0000313" key="2">
    <source>
        <dbReference type="Proteomes" id="UP001177120"/>
    </source>
</evidence>
<name>A0ABS2WI33_9BACL</name>
<dbReference type="Proteomes" id="UP001177120">
    <property type="component" value="Unassembled WGS sequence"/>
</dbReference>
<comment type="caution">
    <text evidence="1">The sequence shown here is derived from an EMBL/GenBank/DDBJ whole genome shotgun (WGS) entry which is preliminary data.</text>
</comment>
<dbReference type="EMBL" id="JAFHAP010000007">
    <property type="protein sequence ID" value="MBN2909192.1"/>
    <property type="molecule type" value="Genomic_DNA"/>
</dbReference>
<proteinExistence type="predicted"/>
<reference evidence="1" key="1">
    <citation type="journal article" date="2024" name="Int. J. Syst. Evol. Microbiol.">
        <title>Polycladomyces zharkentensis sp. nov., a novel thermophilic cellulose- and starch-degrading member of the Bacillota from a geothermal aquifer in Kazakhstan.</title>
        <authorList>
            <person name="Mashzhan A."/>
            <person name="Kistaubayeva A."/>
            <person name="Javier-Lopez R."/>
            <person name="Bissenova U."/>
            <person name="Bissenbay A."/>
            <person name="Birkeland N.K."/>
        </authorList>
    </citation>
    <scope>NUCLEOTIDE SEQUENCE</scope>
    <source>
        <strain evidence="1">ZKZ2T</strain>
    </source>
</reference>
<accession>A0ABS2WI33</accession>
<protein>
    <recommendedName>
        <fullName evidence="3">LAGLIDADG endonuclease</fullName>
    </recommendedName>
</protein>